<dbReference type="EMBL" id="BMAT01007972">
    <property type="protein sequence ID" value="GFR75353.1"/>
    <property type="molecule type" value="Genomic_DNA"/>
</dbReference>
<dbReference type="Proteomes" id="UP000762676">
    <property type="component" value="Unassembled WGS sequence"/>
</dbReference>
<comment type="caution">
    <text evidence="1">The sequence shown here is derived from an EMBL/GenBank/DDBJ whole genome shotgun (WGS) entry which is preliminary data.</text>
</comment>
<dbReference type="AlphaFoldDB" id="A0AAV4FPL3"/>
<organism evidence="1 2">
    <name type="scientific">Elysia marginata</name>
    <dbReference type="NCBI Taxonomy" id="1093978"/>
    <lineage>
        <taxon>Eukaryota</taxon>
        <taxon>Metazoa</taxon>
        <taxon>Spiralia</taxon>
        <taxon>Lophotrochozoa</taxon>
        <taxon>Mollusca</taxon>
        <taxon>Gastropoda</taxon>
        <taxon>Heterobranchia</taxon>
        <taxon>Euthyneura</taxon>
        <taxon>Panpulmonata</taxon>
        <taxon>Sacoglossa</taxon>
        <taxon>Placobranchoidea</taxon>
        <taxon>Plakobranchidae</taxon>
        <taxon>Elysia</taxon>
    </lineage>
</organism>
<gene>
    <name evidence="1" type="ORF">ElyMa_003917300</name>
</gene>
<sequence length="127" mass="14250">MCFRLTCCLTPPHIEILFLNKTTQELTRPDTLNSFLSKATSKFCHGQHFRRTLIKSNICGITCRAGWTVKTIELKTPMILNIPYEGTGMLFQDIFTDASIFDVTLMCCCIGSPRSAHTLLAEACLDL</sequence>
<keyword evidence="2" id="KW-1185">Reference proteome</keyword>
<protein>
    <submittedName>
        <fullName evidence="1">Uncharacterized protein</fullName>
    </submittedName>
</protein>
<name>A0AAV4FPL3_9GAST</name>
<evidence type="ECO:0000313" key="1">
    <source>
        <dbReference type="EMBL" id="GFR75353.1"/>
    </source>
</evidence>
<accession>A0AAV4FPL3</accession>
<proteinExistence type="predicted"/>
<reference evidence="1 2" key="1">
    <citation type="journal article" date="2021" name="Elife">
        <title>Chloroplast acquisition without the gene transfer in kleptoplastic sea slugs, Plakobranchus ocellatus.</title>
        <authorList>
            <person name="Maeda T."/>
            <person name="Takahashi S."/>
            <person name="Yoshida T."/>
            <person name="Shimamura S."/>
            <person name="Takaki Y."/>
            <person name="Nagai Y."/>
            <person name="Toyoda A."/>
            <person name="Suzuki Y."/>
            <person name="Arimoto A."/>
            <person name="Ishii H."/>
            <person name="Satoh N."/>
            <person name="Nishiyama T."/>
            <person name="Hasebe M."/>
            <person name="Maruyama T."/>
            <person name="Minagawa J."/>
            <person name="Obokata J."/>
            <person name="Shigenobu S."/>
        </authorList>
    </citation>
    <scope>NUCLEOTIDE SEQUENCE [LARGE SCALE GENOMIC DNA]</scope>
</reference>
<evidence type="ECO:0000313" key="2">
    <source>
        <dbReference type="Proteomes" id="UP000762676"/>
    </source>
</evidence>